<evidence type="ECO:0000256" key="10">
    <source>
        <dbReference type="ARBA" id="ARBA00022840"/>
    </source>
</evidence>
<keyword evidence="6" id="KW-0812">Transmembrane</keyword>
<evidence type="ECO:0000256" key="18">
    <source>
        <dbReference type="PROSITE-ProRule" id="PRU10141"/>
    </source>
</evidence>
<dbReference type="GO" id="GO:0004674">
    <property type="term" value="F:protein serine/threonine kinase activity"/>
    <property type="evidence" value="ECO:0007669"/>
    <property type="project" value="UniProtKB-KW"/>
</dbReference>
<gene>
    <name evidence="21" type="ORF">RJ639_024485</name>
</gene>
<evidence type="ECO:0000256" key="17">
    <source>
        <dbReference type="ARBA" id="ARBA00048679"/>
    </source>
</evidence>
<dbReference type="Gene3D" id="1.10.510.10">
    <property type="entry name" value="Transferase(Phosphotransferase) domain 1"/>
    <property type="match status" value="1"/>
</dbReference>
<dbReference type="FunFam" id="1.10.510.10:FF:000537">
    <property type="entry name" value="Putative receptor-like protein kinase"/>
    <property type="match status" value="1"/>
</dbReference>
<evidence type="ECO:0000313" key="22">
    <source>
        <dbReference type="Proteomes" id="UP001188597"/>
    </source>
</evidence>
<feature type="binding site" evidence="18">
    <location>
        <position position="73"/>
    </location>
    <ligand>
        <name>ATP</name>
        <dbReference type="ChEBI" id="CHEBI:30616"/>
    </ligand>
</feature>
<dbReference type="PIRSF" id="PIRSF000654">
    <property type="entry name" value="Integrin-linked_kinase"/>
    <property type="match status" value="1"/>
</dbReference>
<dbReference type="PROSITE" id="PS50011">
    <property type="entry name" value="PROTEIN_KINASE_DOM"/>
    <property type="match status" value="1"/>
</dbReference>
<evidence type="ECO:0000256" key="4">
    <source>
        <dbReference type="ARBA" id="ARBA00022536"/>
    </source>
</evidence>
<keyword evidence="15" id="KW-0325">Glycoprotein</keyword>
<evidence type="ECO:0000256" key="19">
    <source>
        <dbReference type="RuleBase" id="RU000304"/>
    </source>
</evidence>
<evidence type="ECO:0000256" key="15">
    <source>
        <dbReference type="ARBA" id="ARBA00023180"/>
    </source>
</evidence>
<proteinExistence type="inferred from homology"/>
<keyword evidence="7" id="KW-0732">Signal</keyword>
<dbReference type="CDD" id="cd14066">
    <property type="entry name" value="STKc_IRAK"/>
    <property type="match status" value="1"/>
</dbReference>
<dbReference type="GO" id="GO:0016020">
    <property type="term" value="C:membrane"/>
    <property type="evidence" value="ECO:0007669"/>
    <property type="project" value="UniProtKB-SubCell"/>
</dbReference>
<evidence type="ECO:0000259" key="20">
    <source>
        <dbReference type="PROSITE" id="PS50011"/>
    </source>
</evidence>
<evidence type="ECO:0000313" key="21">
    <source>
        <dbReference type="EMBL" id="KAK2999140.1"/>
    </source>
</evidence>
<organism evidence="21 22">
    <name type="scientific">Escallonia herrerae</name>
    <dbReference type="NCBI Taxonomy" id="1293975"/>
    <lineage>
        <taxon>Eukaryota</taxon>
        <taxon>Viridiplantae</taxon>
        <taxon>Streptophyta</taxon>
        <taxon>Embryophyta</taxon>
        <taxon>Tracheophyta</taxon>
        <taxon>Spermatophyta</taxon>
        <taxon>Magnoliopsida</taxon>
        <taxon>eudicotyledons</taxon>
        <taxon>Gunneridae</taxon>
        <taxon>Pentapetalae</taxon>
        <taxon>asterids</taxon>
        <taxon>campanulids</taxon>
        <taxon>Escalloniales</taxon>
        <taxon>Escalloniaceae</taxon>
        <taxon>Escallonia</taxon>
    </lineage>
</organism>
<dbReference type="InterPro" id="IPR017441">
    <property type="entry name" value="Protein_kinase_ATP_BS"/>
</dbReference>
<dbReference type="EMBL" id="JAVXUP010003381">
    <property type="protein sequence ID" value="KAK2999140.1"/>
    <property type="molecule type" value="Genomic_DNA"/>
</dbReference>
<evidence type="ECO:0000256" key="8">
    <source>
        <dbReference type="ARBA" id="ARBA00022741"/>
    </source>
</evidence>
<dbReference type="Proteomes" id="UP001188597">
    <property type="component" value="Unassembled WGS sequence"/>
</dbReference>
<keyword evidence="14" id="KW-0675">Receptor</keyword>
<evidence type="ECO:0000256" key="11">
    <source>
        <dbReference type="ARBA" id="ARBA00022989"/>
    </source>
</evidence>
<comment type="catalytic activity">
    <reaction evidence="16">
        <text>L-threonyl-[protein] + ATP = O-phospho-L-threonyl-[protein] + ADP + H(+)</text>
        <dbReference type="Rhea" id="RHEA:46608"/>
        <dbReference type="Rhea" id="RHEA-COMP:11060"/>
        <dbReference type="Rhea" id="RHEA-COMP:11605"/>
        <dbReference type="ChEBI" id="CHEBI:15378"/>
        <dbReference type="ChEBI" id="CHEBI:30013"/>
        <dbReference type="ChEBI" id="CHEBI:30616"/>
        <dbReference type="ChEBI" id="CHEBI:61977"/>
        <dbReference type="ChEBI" id="CHEBI:456216"/>
        <dbReference type="EC" id="2.7.11.1"/>
    </reaction>
</comment>
<keyword evidence="4" id="KW-0245">EGF-like domain</keyword>
<evidence type="ECO:0000256" key="14">
    <source>
        <dbReference type="ARBA" id="ARBA00023170"/>
    </source>
</evidence>
<keyword evidence="9" id="KW-0418">Kinase</keyword>
<feature type="domain" description="Protein kinase" evidence="20">
    <location>
        <begin position="45"/>
        <end position="322"/>
    </location>
</feature>
<dbReference type="EC" id="2.7.11.1" evidence="2"/>
<dbReference type="InterPro" id="IPR000719">
    <property type="entry name" value="Prot_kinase_dom"/>
</dbReference>
<dbReference type="PANTHER" id="PTHR47974">
    <property type="entry name" value="OS07G0415500 PROTEIN"/>
    <property type="match status" value="1"/>
</dbReference>
<keyword evidence="10 18" id="KW-0067">ATP-binding</keyword>
<dbReference type="PROSITE" id="PS00107">
    <property type="entry name" value="PROTEIN_KINASE_ATP"/>
    <property type="match status" value="1"/>
</dbReference>
<dbReference type="PROSITE" id="PS00108">
    <property type="entry name" value="PROTEIN_KINASE_ST"/>
    <property type="match status" value="1"/>
</dbReference>
<dbReference type="SMART" id="SM00220">
    <property type="entry name" value="S_TKc"/>
    <property type="match status" value="1"/>
</dbReference>
<evidence type="ECO:0000256" key="13">
    <source>
        <dbReference type="ARBA" id="ARBA00023157"/>
    </source>
</evidence>
<accession>A0AA88V045</accession>
<keyword evidence="5" id="KW-0808">Transferase</keyword>
<dbReference type="Gene3D" id="3.30.200.20">
    <property type="entry name" value="Phosphorylase Kinase, domain 1"/>
    <property type="match status" value="1"/>
</dbReference>
<protein>
    <recommendedName>
        <fullName evidence="2">non-specific serine/threonine protein kinase</fullName>
        <ecNumber evidence="2">2.7.11.1</ecNumber>
    </recommendedName>
</protein>
<evidence type="ECO:0000256" key="6">
    <source>
        <dbReference type="ARBA" id="ARBA00022692"/>
    </source>
</evidence>
<reference evidence="21" key="1">
    <citation type="submission" date="2022-12" db="EMBL/GenBank/DDBJ databases">
        <title>Draft genome assemblies for two species of Escallonia (Escalloniales).</title>
        <authorList>
            <person name="Chanderbali A."/>
            <person name="Dervinis C."/>
            <person name="Anghel I."/>
            <person name="Soltis D."/>
            <person name="Soltis P."/>
            <person name="Zapata F."/>
        </authorList>
    </citation>
    <scope>NUCLEOTIDE SEQUENCE</scope>
    <source>
        <strain evidence="21">UCBG64.0493</strain>
        <tissue evidence="21">Leaf</tissue>
    </source>
</reference>
<dbReference type="PANTHER" id="PTHR47974:SF4">
    <property type="entry name" value="RECEPTOR-LIKE SERINE_THREONINE-PROTEIN KINASE"/>
    <property type="match status" value="1"/>
</dbReference>
<keyword evidence="13" id="KW-1015">Disulfide bond</keyword>
<keyword evidence="22" id="KW-1185">Reference proteome</keyword>
<name>A0AA88V045_9ASTE</name>
<evidence type="ECO:0000256" key="12">
    <source>
        <dbReference type="ARBA" id="ARBA00023136"/>
    </source>
</evidence>
<evidence type="ECO:0000256" key="5">
    <source>
        <dbReference type="ARBA" id="ARBA00022679"/>
    </source>
</evidence>
<dbReference type="InterPro" id="IPR008271">
    <property type="entry name" value="Ser/Thr_kinase_AS"/>
</dbReference>
<keyword evidence="12" id="KW-0472">Membrane</keyword>
<evidence type="ECO:0000256" key="7">
    <source>
        <dbReference type="ARBA" id="ARBA00022729"/>
    </source>
</evidence>
<evidence type="ECO:0000256" key="1">
    <source>
        <dbReference type="ARBA" id="ARBA00004479"/>
    </source>
</evidence>
<comment type="caution">
    <text evidence="21">The sequence shown here is derived from an EMBL/GenBank/DDBJ whole genome shotgun (WGS) entry which is preliminary data.</text>
</comment>
<keyword evidence="8 18" id="KW-0547">Nucleotide-binding</keyword>
<keyword evidence="11" id="KW-1133">Transmembrane helix</keyword>
<keyword evidence="3 19" id="KW-0723">Serine/threonine-protein kinase</keyword>
<dbReference type="InterPro" id="IPR011009">
    <property type="entry name" value="Kinase-like_dom_sf"/>
</dbReference>
<dbReference type="FunFam" id="3.30.200.20:FF:000059">
    <property type="entry name" value="S-receptor-like serine/threonine-protein kinase"/>
    <property type="match status" value="1"/>
</dbReference>
<dbReference type="AlphaFoldDB" id="A0AA88V045"/>
<evidence type="ECO:0000256" key="16">
    <source>
        <dbReference type="ARBA" id="ARBA00047899"/>
    </source>
</evidence>
<sequence>MLFVGLGWWYVFRKHSHEVLVKIGYMVLAAGFKSFSFAELKRATRNYKEQIGKGGFGTVYKGILGGDRVVAVKRLEGILQGETEFWAEVSIIGKLNHKNLATMRGFCAEAQAFYDYMENGSLDTLLFSSSYRTLGLDQRYNIGLGTAKGLAYIHEECLEWVLHCDVKPQNILLDHNLEPKVTDFGMSKFFGDSNNMQFSRVRGTRGYVAPEGMMNLKINAKADVYSYGVVLLELVSGKSASGFHLDEAQENKLNNLIHWARQRINQEGLKGIVDPRLNNEFDYEKLERLTRVALLCVAEDRDMRPAMSKVVELLTADGNSNLNPSEEIID</sequence>
<comment type="subcellular location">
    <subcellularLocation>
        <location evidence="1">Membrane</location>
        <topology evidence="1">Single-pass type I membrane protein</topology>
    </subcellularLocation>
</comment>
<dbReference type="GO" id="GO:0005524">
    <property type="term" value="F:ATP binding"/>
    <property type="evidence" value="ECO:0007669"/>
    <property type="project" value="UniProtKB-UniRule"/>
</dbReference>
<evidence type="ECO:0000256" key="3">
    <source>
        <dbReference type="ARBA" id="ARBA00022527"/>
    </source>
</evidence>
<evidence type="ECO:0000256" key="9">
    <source>
        <dbReference type="ARBA" id="ARBA00022777"/>
    </source>
</evidence>
<dbReference type="Pfam" id="PF00069">
    <property type="entry name" value="Pkinase"/>
    <property type="match status" value="1"/>
</dbReference>
<dbReference type="SUPFAM" id="SSF56112">
    <property type="entry name" value="Protein kinase-like (PK-like)"/>
    <property type="match status" value="1"/>
</dbReference>
<comment type="catalytic activity">
    <reaction evidence="17">
        <text>L-seryl-[protein] + ATP = O-phospho-L-seryl-[protein] + ADP + H(+)</text>
        <dbReference type="Rhea" id="RHEA:17989"/>
        <dbReference type="Rhea" id="RHEA-COMP:9863"/>
        <dbReference type="Rhea" id="RHEA-COMP:11604"/>
        <dbReference type="ChEBI" id="CHEBI:15378"/>
        <dbReference type="ChEBI" id="CHEBI:29999"/>
        <dbReference type="ChEBI" id="CHEBI:30616"/>
        <dbReference type="ChEBI" id="CHEBI:83421"/>
        <dbReference type="ChEBI" id="CHEBI:456216"/>
        <dbReference type="EC" id="2.7.11.1"/>
    </reaction>
</comment>
<comment type="similarity">
    <text evidence="19">Belongs to the protein kinase superfamily.</text>
</comment>
<evidence type="ECO:0000256" key="2">
    <source>
        <dbReference type="ARBA" id="ARBA00012513"/>
    </source>
</evidence>